<gene>
    <name evidence="1" type="ORF">IAC57_04990</name>
</gene>
<dbReference type="EMBL" id="DVMZ01000133">
    <property type="protein sequence ID" value="HIU59441.1"/>
    <property type="molecule type" value="Genomic_DNA"/>
</dbReference>
<evidence type="ECO:0008006" key="3">
    <source>
        <dbReference type="Google" id="ProtNLM"/>
    </source>
</evidence>
<protein>
    <recommendedName>
        <fullName evidence="3">DNA polymerase III subunit delta</fullName>
    </recommendedName>
</protein>
<evidence type="ECO:0000313" key="1">
    <source>
        <dbReference type="EMBL" id="HIU59441.1"/>
    </source>
</evidence>
<comment type="caution">
    <text evidence="1">The sequence shown here is derived from an EMBL/GenBank/DDBJ whole genome shotgun (WGS) entry which is preliminary data.</text>
</comment>
<accession>A0A9D1MFU2</accession>
<dbReference type="AlphaFoldDB" id="A0A9D1MFU2"/>
<dbReference type="InterPro" id="IPR027417">
    <property type="entry name" value="P-loop_NTPase"/>
</dbReference>
<proteinExistence type="predicted"/>
<sequence length="347" mass="38444">MRQLLQTTRAYALLKAERAENRLSHAYLLVFDDARNLRAALKEFAKLFFLPASGPEAGGAEAARNGQAINPADRIGALIDEESFADCVFLPGPGQKFSVEDAERVREESALKPVESDTKLFVISDFAESTVQAQNKLLKLLEEPPAGVRLLLGATVTFPVLPTILSRTEKLEIPPFSTREVADCLKRLYPGTADTALCAAASGGSVGTAQNILEGGYYRELLSTAFELAETDPFRLPALVRRAGETRYKRELLTLLRLIFRDALILKTSRINGVDKSSRNGKNRAEKYLTLRSETERLQKISESYLLRALLCAQEALTEAEKQIRFNAVFPQCLELCMAKIFASNNR</sequence>
<reference evidence="1" key="2">
    <citation type="journal article" date="2021" name="PeerJ">
        <title>Extensive microbial diversity within the chicken gut microbiome revealed by metagenomics and culture.</title>
        <authorList>
            <person name="Gilroy R."/>
            <person name="Ravi A."/>
            <person name="Getino M."/>
            <person name="Pursley I."/>
            <person name="Horton D.L."/>
            <person name="Alikhan N.F."/>
            <person name="Baker D."/>
            <person name="Gharbi K."/>
            <person name="Hall N."/>
            <person name="Watson M."/>
            <person name="Adriaenssens E.M."/>
            <person name="Foster-Nyarko E."/>
            <person name="Jarju S."/>
            <person name="Secka A."/>
            <person name="Antonio M."/>
            <person name="Oren A."/>
            <person name="Chaudhuri R.R."/>
            <person name="La Ragione R."/>
            <person name="Hildebrand F."/>
            <person name="Pallen M.J."/>
        </authorList>
    </citation>
    <scope>NUCLEOTIDE SEQUENCE</scope>
    <source>
        <strain evidence="1">11687</strain>
    </source>
</reference>
<reference evidence="1" key="1">
    <citation type="submission" date="2020-10" db="EMBL/GenBank/DDBJ databases">
        <authorList>
            <person name="Gilroy R."/>
        </authorList>
    </citation>
    <scope>NUCLEOTIDE SEQUENCE</scope>
    <source>
        <strain evidence="1">11687</strain>
    </source>
</reference>
<dbReference type="Gene3D" id="3.40.50.300">
    <property type="entry name" value="P-loop containing nucleotide triphosphate hydrolases"/>
    <property type="match status" value="1"/>
</dbReference>
<organism evidence="1 2">
    <name type="scientific">Candidatus Scatosoma pullistercoris</name>
    <dbReference type="NCBI Taxonomy" id="2840934"/>
    <lineage>
        <taxon>Bacteria</taxon>
        <taxon>Bacillati</taxon>
        <taxon>Bacillota</taxon>
        <taxon>Clostridia</taxon>
        <taxon>Candidatus Scatosoma</taxon>
    </lineage>
</organism>
<name>A0A9D1MFU2_9FIRM</name>
<dbReference type="Proteomes" id="UP000824081">
    <property type="component" value="Unassembled WGS sequence"/>
</dbReference>
<dbReference type="SUPFAM" id="SSF52540">
    <property type="entry name" value="P-loop containing nucleoside triphosphate hydrolases"/>
    <property type="match status" value="1"/>
</dbReference>
<evidence type="ECO:0000313" key="2">
    <source>
        <dbReference type="Proteomes" id="UP000824081"/>
    </source>
</evidence>
<dbReference type="Pfam" id="PF13177">
    <property type="entry name" value="DNA_pol3_delta2"/>
    <property type="match status" value="1"/>
</dbReference>